<accession>A3LVG1</accession>
<dbReference type="STRING" id="322104.A3LVG1"/>
<dbReference type="EMBL" id="CP000499">
    <property type="protein sequence ID" value="ABN67115.1"/>
    <property type="molecule type" value="Genomic_DNA"/>
</dbReference>
<dbReference type="RefSeq" id="XP_001385144.1">
    <property type="nucleotide sequence ID" value="XM_001385107.1"/>
</dbReference>
<evidence type="ECO:0000313" key="2">
    <source>
        <dbReference type="Proteomes" id="UP000002258"/>
    </source>
</evidence>
<dbReference type="GO" id="GO:0003735">
    <property type="term" value="F:structural constituent of ribosome"/>
    <property type="evidence" value="ECO:0007669"/>
    <property type="project" value="TreeGrafter"/>
</dbReference>
<reference evidence="1 2" key="1">
    <citation type="journal article" date="2007" name="Nat. Biotechnol.">
        <title>Genome sequence of the lignocellulose-bioconverting and xylose-fermenting yeast Pichia stipitis.</title>
        <authorList>
            <person name="Jeffries T.W."/>
            <person name="Grigoriev I.V."/>
            <person name="Grimwood J."/>
            <person name="Laplaza J.M."/>
            <person name="Aerts A."/>
            <person name="Salamov A."/>
            <person name="Schmutz J."/>
            <person name="Lindquist E."/>
            <person name="Dehal P."/>
            <person name="Shapiro H."/>
            <person name="Jin Y.S."/>
            <person name="Passoth V."/>
            <person name="Richardson P.M."/>
        </authorList>
    </citation>
    <scope>NUCLEOTIDE SEQUENCE [LARGE SCALE GENOMIC DNA]</scope>
    <source>
        <strain evidence="2">ATCC 58785 / CBS 6054 / NBRC 10063 / NRRL Y-11545</strain>
    </source>
</reference>
<dbReference type="InParanoid" id="A3LVG1"/>
<dbReference type="InterPro" id="IPR024388">
    <property type="entry name" value="Ribosomal_mL58"/>
</dbReference>
<proteinExistence type="predicted"/>
<dbReference type="PANTHER" id="PTHR28266">
    <property type="entry name" value="54S RIBOSOMAL PROTEIN L20, MITOCHONDRIAL"/>
    <property type="match status" value="1"/>
</dbReference>
<dbReference type="KEGG" id="pic:PICST_32112"/>
<evidence type="ECO:0000313" key="1">
    <source>
        <dbReference type="EMBL" id="ABN67115.1"/>
    </source>
</evidence>
<gene>
    <name evidence="1" type="ORF">PICST_32112</name>
</gene>
<dbReference type="FunCoup" id="A3LVG1">
    <property type="interactions" value="160"/>
</dbReference>
<dbReference type="AlphaFoldDB" id="A3LVG1"/>
<dbReference type="GeneID" id="4839458"/>
<dbReference type="eggNOG" id="ENOG502S0A4">
    <property type="taxonomic scope" value="Eukaryota"/>
</dbReference>
<protein>
    <submittedName>
        <fullName evidence="1">Uncharacterized protein</fullName>
    </submittedName>
</protein>
<dbReference type="OMA" id="PEKYTRK"/>
<dbReference type="OrthoDB" id="6021263at2759"/>
<keyword evidence="2" id="KW-1185">Reference proteome</keyword>
<dbReference type="Proteomes" id="UP000002258">
    <property type="component" value="Chromosome 5"/>
</dbReference>
<dbReference type="PANTHER" id="PTHR28266:SF1">
    <property type="entry name" value="LARGE RIBOSOMAL SUBUNIT PROTEIN ML58"/>
    <property type="match status" value="1"/>
</dbReference>
<dbReference type="Pfam" id="PF12824">
    <property type="entry name" value="MRP-L20"/>
    <property type="match status" value="1"/>
</dbReference>
<dbReference type="GO" id="GO:0005762">
    <property type="term" value="C:mitochondrial large ribosomal subunit"/>
    <property type="evidence" value="ECO:0007669"/>
    <property type="project" value="TreeGrafter"/>
</dbReference>
<organism evidence="1 2">
    <name type="scientific">Scheffersomyces stipitis (strain ATCC 58785 / CBS 6054 / NBRC 10063 / NRRL Y-11545)</name>
    <name type="common">Yeast</name>
    <name type="synonym">Pichia stipitis</name>
    <dbReference type="NCBI Taxonomy" id="322104"/>
    <lineage>
        <taxon>Eukaryota</taxon>
        <taxon>Fungi</taxon>
        <taxon>Dikarya</taxon>
        <taxon>Ascomycota</taxon>
        <taxon>Saccharomycotina</taxon>
        <taxon>Pichiomycetes</taxon>
        <taxon>Debaryomycetaceae</taxon>
        <taxon>Scheffersomyces</taxon>
    </lineage>
</organism>
<dbReference type="HOGENOM" id="CLU_089054_1_0_1"/>
<sequence>MFRNFIRRSSSSSIPFEPVPINKYNQVRSQFNFKPKKTQGLVYNPASAIHKPSIKTPRAFLPTNDPRRQLNNEAEYTKEQLQHYPIITAYKAQGERDYSITAEVAKKIYDLRKQDPQTWTVAKLSKEFDIDLQKVNVLTGILDKKLKNNNLDGLNERQVKKATEKKKRVEMWLRNEF</sequence>
<name>A3LVG1_PICST</name>